<keyword evidence="1" id="KW-0812">Transmembrane</keyword>
<accession>A0AAE9D364</accession>
<protein>
    <submittedName>
        <fullName evidence="2">Uncharacterized protein</fullName>
    </submittedName>
</protein>
<sequence length="61" mass="7020">MESLSSHSDSSTPFSLRSVNICFNLYLYFTLLLYTFPVSFLPYFSHFPQASVMVVSSQKRT</sequence>
<evidence type="ECO:0000256" key="1">
    <source>
        <dbReference type="SAM" id="Phobius"/>
    </source>
</evidence>
<organism evidence="2 3">
    <name type="scientific">Caenorhabditis briggsae</name>
    <dbReference type="NCBI Taxonomy" id="6238"/>
    <lineage>
        <taxon>Eukaryota</taxon>
        <taxon>Metazoa</taxon>
        <taxon>Ecdysozoa</taxon>
        <taxon>Nematoda</taxon>
        <taxon>Chromadorea</taxon>
        <taxon>Rhabditida</taxon>
        <taxon>Rhabditina</taxon>
        <taxon>Rhabditomorpha</taxon>
        <taxon>Rhabditoidea</taxon>
        <taxon>Rhabditidae</taxon>
        <taxon>Peloderinae</taxon>
        <taxon>Caenorhabditis</taxon>
    </lineage>
</organism>
<name>A0AAE9D364_CAEBR</name>
<feature type="transmembrane region" description="Helical" evidence="1">
    <location>
        <begin position="21"/>
        <end position="44"/>
    </location>
</feature>
<evidence type="ECO:0000313" key="3">
    <source>
        <dbReference type="Proteomes" id="UP000827892"/>
    </source>
</evidence>
<gene>
    <name evidence="2" type="ORF">L3Y34_003040</name>
</gene>
<reference evidence="2 3" key="1">
    <citation type="submission" date="2022-05" db="EMBL/GenBank/DDBJ databases">
        <title>Chromosome-level reference genomes for two strains of Caenorhabditis briggsae: an improved platform for comparative genomics.</title>
        <authorList>
            <person name="Stevens L."/>
            <person name="Andersen E.C."/>
        </authorList>
    </citation>
    <scope>NUCLEOTIDE SEQUENCE [LARGE SCALE GENOMIC DNA]</scope>
    <source>
        <strain evidence="2">QX1410_ONT</strain>
        <tissue evidence="2">Whole-organism</tissue>
    </source>
</reference>
<proteinExistence type="predicted"/>
<dbReference type="Proteomes" id="UP000827892">
    <property type="component" value="Chromosome IV"/>
</dbReference>
<dbReference type="AlphaFoldDB" id="A0AAE9D364"/>
<dbReference type="EMBL" id="CP090894">
    <property type="protein sequence ID" value="ULT93282.1"/>
    <property type="molecule type" value="Genomic_DNA"/>
</dbReference>
<evidence type="ECO:0000313" key="2">
    <source>
        <dbReference type="EMBL" id="ULT93282.1"/>
    </source>
</evidence>
<keyword evidence="1" id="KW-1133">Transmembrane helix</keyword>
<keyword evidence="1" id="KW-0472">Membrane</keyword>